<keyword evidence="2" id="KW-1185">Reference proteome</keyword>
<dbReference type="eggNOG" id="ENOG502SREB">
    <property type="taxonomic scope" value="Eukaryota"/>
</dbReference>
<dbReference type="EMBL" id="AOGT01002392">
    <property type="protein sequence ID" value="EMG45663.1"/>
    <property type="molecule type" value="Genomic_DNA"/>
</dbReference>
<comment type="caution">
    <text evidence="1">The sequence shown here is derived from an EMBL/GenBank/DDBJ whole genome shotgun (WGS) entry which is preliminary data.</text>
</comment>
<evidence type="ECO:0000313" key="1">
    <source>
        <dbReference type="EMBL" id="EMG45663.1"/>
    </source>
</evidence>
<reference evidence="1 2" key="1">
    <citation type="submission" date="2013-02" db="EMBL/GenBank/DDBJ databases">
        <title>Genome sequence of Candida maltosa Xu316, a potential industrial strain for xylitol and ethanol production.</title>
        <authorList>
            <person name="Yu J."/>
            <person name="Wang Q."/>
            <person name="Geng X."/>
            <person name="Bao W."/>
            <person name="He P."/>
            <person name="Cai J."/>
        </authorList>
    </citation>
    <scope>NUCLEOTIDE SEQUENCE [LARGE SCALE GENOMIC DNA]</scope>
    <source>
        <strain evidence="2">Xu316</strain>
    </source>
</reference>
<dbReference type="AlphaFoldDB" id="M3J1D9"/>
<dbReference type="Proteomes" id="UP000011777">
    <property type="component" value="Unassembled WGS sequence"/>
</dbReference>
<name>M3J1D9_CANMX</name>
<sequence>MSLDCLPIDTLNIIIDQTYQLNGTCSVTALCQTNKLFNYLINERLYQNIVIYDDDNQTITNQPHNQPQTFIHISKLNSFIECLTIGNFLHIRSFHIHCKSNFNKFNYDALYSKFNKFWSVVNHPIEFINFDVDNLRQKESLNQYLTQKNFTKIIQENDELQLADDDDSNSILRNLTNLTILKPGDKVHRNVSNLNIFLDGKYGEYVLNGNFENLKILQLNTTLSTESFMKSNITCPELERFAVTYSHFKNPSLKFNNITSKINFNKVQQLELRLNCHYSDCNCISEFYHDLACNVGEFNELQKLSIINHNSKNPFKYSNLVKYQLASIISQFHKLKYLYLSLNEYANNAIDINLATFSQLFRHSNLESLVIHDFFNYWLPSINSHQALSHRLLNNCKCAECVQSRKLFMSMADYDAENHYIHNFDHYQIPQDLNTQMEDQVILSKKSNSKFLSFIVNQLKMKQFKQSVVYSMNLNYFRKDNDLLPMFQKLFAHNCLSSLTNELKCANDNFRVINFGGVEMKC</sequence>
<gene>
    <name evidence="1" type="ORF">G210_4132</name>
</gene>
<proteinExistence type="predicted"/>
<evidence type="ECO:0000313" key="2">
    <source>
        <dbReference type="Proteomes" id="UP000011777"/>
    </source>
</evidence>
<dbReference type="HOGENOM" id="CLU_451349_0_0_1"/>
<accession>M3J1D9</accession>
<protein>
    <submittedName>
        <fullName evidence="1">Uncharacterized protein</fullName>
    </submittedName>
</protein>
<dbReference type="OrthoDB" id="2564148at2759"/>
<dbReference type="OMA" id="DCILQFF"/>
<organism evidence="1 2">
    <name type="scientific">Candida maltosa (strain Xu316)</name>
    <name type="common">Yeast</name>
    <dbReference type="NCBI Taxonomy" id="1245528"/>
    <lineage>
        <taxon>Eukaryota</taxon>
        <taxon>Fungi</taxon>
        <taxon>Dikarya</taxon>
        <taxon>Ascomycota</taxon>
        <taxon>Saccharomycotina</taxon>
        <taxon>Pichiomycetes</taxon>
        <taxon>Debaryomycetaceae</taxon>
        <taxon>Candida/Lodderomyces clade</taxon>
        <taxon>Candida</taxon>
    </lineage>
</organism>